<proteinExistence type="inferred from homology"/>
<evidence type="ECO:0000256" key="2">
    <source>
        <dbReference type="ARBA" id="ARBA00012720"/>
    </source>
</evidence>
<evidence type="ECO:0000256" key="4">
    <source>
        <dbReference type="ARBA" id="ARBA00022801"/>
    </source>
</evidence>
<dbReference type="CDD" id="cd00056">
    <property type="entry name" value="ENDO3c"/>
    <property type="match status" value="1"/>
</dbReference>
<evidence type="ECO:0000256" key="1">
    <source>
        <dbReference type="ARBA" id="ARBA00010679"/>
    </source>
</evidence>
<dbReference type="OrthoDB" id="238681at2759"/>
<dbReference type="PANTHER" id="PTHR10242:SF2">
    <property type="entry name" value="N-GLYCOSYLASE_DNA LYASE"/>
    <property type="match status" value="1"/>
</dbReference>
<sequence>MTIIIPAGFRALPLSTLQLSLAAVLQCGQSFRWSIFPLISLEKPATADDAPRHEYRLCLRDRVVCLRQTPNTLFYRSVYPPPTPSASEEVKKDAETLSWIRDYFQLDVDLTLLYSQWSKADPVFQNLKDRFEGIRILRQDPFECLLSFICSSNNNIARITKMVRALCTQYSAPLLSLHAPNADSDASAEPYHPFPPPSVLAAPEVSAKLRTLGFGYRAEFVQKTAKMLSDAHVHALPNACKGLEPAEEWLLTLRQKNTVDARNELLKFMGVGRKVADCVMLMSLDKARAVPIMDY</sequence>
<evidence type="ECO:0000256" key="6">
    <source>
        <dbReference type="ARBA" id="ARBA00023239"/>
    </source>
</evidence>
<keyword evidence="7" id="KW-0326">Glycosidase</keyword>
<evidence type="ECO:0000259" key="11">
    <source>
        <dbReference type="Pfam" id="PF07934"/>
    </source>
</evidence>
<feature type="domain" description="8-oxoguanine DNA glycosylase N-terminal" evidence="11">
    <location>
        <begin position="12"/>
        <end position="145"/>
    </location>
</feature>
<dbReference type="GO" id="GO:0034039">
    <property type="term" value="F:8-oxo-7,8-dihydroguanine DNA N-glycosylase activity"/>
    <property type="evidence" value="ECO:0007669"/>
    <property type="project" value="TreeGrafter"/>
</dbReference>
<protein>
    <recommendedName>
        <fullName evidence="2">DNA-(apurinic or apyrimidinic site) lyase</fullName>
        <ecNumber evidence="2">4.2.99.18</ecNumber>
    </recommendedName>
</protein>
<evidence type="ECO:0000313" key="12">
    <source>
        <dbReference type="EMBL" id="THH27499.1"/>
    </source>
</evidence>
<comment type="caution">
    <text evidence="12">The sequence shown here is derived from an EMBL/GenBank/DDBJ whole genome shotgun (WGS) entry which is preliminary data.</text>
</comment>
<keyword evidence="9" id="KW-0732">Signal</keyword>
<keyword evidence="4" id="KW-0378">Hydrolase</keyword>
<evidence type="ECO:0000256" key="7">
    <source>
        <dbReference type="ARBA" id="ARBA00023295"/>
    </source>
</evidence>
<dbReference type="Pfam" id="PF07934">
    <property type="entry name" value="OGG_N"/>
    <property type="match status" value="1"/>
</dbReference>
<evidence type="ECO:0000256" key="8">
    <source>
        <dbReference type="ARBA" id="ARBA00044632"/>
    </source>
</evidence>
<comment type="similarity">
    <text evidence="1">Belongs to the type-1 OGG1 family.</text>
</comment>
<dbReference type="EC" id="4.2.99.18" evidence="2"/>
<dbReference type="InterPro" id="IPR012904">
    <property type="entry name" value="OGG_N"/>
</dbReference>
<dbReference type="PANTHER" id="PTHR10242">
    <property type="entry name" value="8-OXOGUANINE DNA GLYCOSYLASE"/>
    <property type="match status" value="1"/>
</dbReference>
<evidence type="ECO:0000256" key="3">
    <source>
        <dbReference type="ARBA" id="ARBA00022763"/>
    </source>
</evidence>
<organism evidence="12 13">
    <name type="scientific">Antrodiella citrinella</name>
    <dbReference type="NCBI Taxonomy" id="2447956"/>
    <lineage>
        <taxon>Eukaryota</taxon>
        <taxon>Fungi</taxon>
        <taxon>Dikarya</taxon>
        <taxon>Basidiomycota</taxon>
        <taxon>Agaricomycotina</taxon>
        <taxon>Agaricomycetes</taxon>
        <taxon>Polyporales</taxon>
        <taxon>Steccherinaceae</taxon>
        <taxon>Antrodiella</taxon>
    </lineage>
</organism>
<dbReference type="InterPro" id="IPR003265">
    <property type="entry name" value="HhH-GPD_domain"/>
</dbReference>
<dbReference type="InterPro" id="IPR052054">
    <property type="entry name" value="Oxidative_DNA_repair_enzyme"/>
</dbReference>
<dbReference type="Pfam" id="PF00730">
    <property type="entry name" value="HhH-GPD"/>
    <property type="match status" value="1"/>
</dbReference>
<dbReference type="AlphaFoldDB" id="A0A4S4MNN2"/>
<reference evidence="12 13" key="1">
    <citation type="submission" date="2019-02" db="EMBL/GenBank/DDBJ databases">
        <title>Genome sequencing of the rare red list fungi Antrodiella citrinella (Flaviporus citrinellus).</title>
        <authorList>
            <person name="Buettner E."/>
            <person name="Kellner H."/>
        </authorList>
    </citation>
    <scope>NUCLEOTIDE SEQUENCE [LARGE SCALE GENOMIC DNA]</scope>
    <source>
        <strain evidence="12 13">DSM 108506</strain>
    </source>
</reference>
<evidence type="ECO:0000313" key="13">
    <source>
        <dbReference type="Proteomes" id="UP000308730"/>
    </source>
</evidence>
<dbReference type="Gene3D" id="3.30.310.40">
    <property type="match status" value="1"/>
</dbReference>
<dbReference type="GO" id="GO:0006289">
    <property type="term" value="P:nucleotide-excision repair"/>
    <property type="evidence" value="ECO:0007669"/>
    <property type="project" value="InterPro"/>
</dbReference>
<evidence type="ECO:0000256" key="5">
    <source>
        <dbReference type="ARBA" id="ARBA00023204"/>
    </source>
</evidence>
<keyword evidence="3" id="KW-0227">DNA damage</keyword>
<keyword evidence="6" id="KW-0456">Lyase</keyword>
<name>A0A4S4MNN2_9APHY</name>
<dbReference type="EMBL" id="SGPM01000247">
    <property type="protein sequence ID" value="THH27499.1"/>
    <property type="molecule type" value="Genomic_DNA"/>
</dbReference>
<keyword evidence="5" id="KW-0234">DNA repair</keyword>
<evidence type="ECO:0000259" key="10">
    <source>
        <dbReference type="Pfam" id="PF00730"/>
    </source>
</evidence>
<dbReference type="GO" id="GO:0140078">
    <property type="term" value="F:class I DNA-(apurinic or apyrimidinic site) endonuclease activity"/>
    <property type="evidence" value="ECO:0007669"/>
    <property type="project" value="UniProtKB-EC"/>
</dbReference>
<accession>A0A4S4MNN2</accession>
<comment type="catalytic activity">
    <reaction evidence="8">
        <text>2'-deoxyribonucleotide-(2'-deoxyribose 5'-phosphate)-2'-deoxyribonucleotide-DNA = a 3'-end 2'-deoxyribonucleotide-(2,3-dehydro-2,3-deoxyribose 5'-phosphate)-DNA + a 5'-end 5'-phospho-2'-deoxyribonucleoside-DNA + H(+)</text>
        <dbReference type="Rhea" id="RHEA:66592"/>
        <dbReference type="Rhea" id="RHEA-COMP:13180"/>
        <dbReference type="Rhea" id="RHEA-COMP:16897"/>
        <dbReference type="Rhea" id="RHEA-COMP:17067"/>
        <dbReference type="ChEBI" id="CHEBI:15378"/>
        <dbReference type="ChEBI" id="CHEBI:136412"/>
        <dbReference type="ChEBI" id="CHEBI:157695"/>
        <dbReference type="ChEBI" id="CHEBI:167181"/>
        <dbReference type="EC" id="4.2.99.18"/>
    </reaction>
</comment>
<gene>
    <name evidence="12" type="ORF">EUX98_g6691</name>
</gene>
<dbReference type="GO" id="GO:0003684">
    <property type="term" value="F:damaged DNA binding"/>
    <property type="evidence" value="ECO:0007669"/>
    <property type="project" value="InterPro"/>
</dbReference>
<dbReference type="SUPFAM" id="SSF48150">
    <property type="entry name" value="DNA-glycosylase"/>
    <property type="match status" value="1"/>
</dbReference>
<dbReference type="SUPFAM" id="SSF55945">
    <property type="entry name" value="TATA-box binding protein-like"/>
    <property type="match status" value="1"/>
</dbReference>
<dbReference type="GO" id="GO:0005634">
    <property type="term" value="C:nucleus"/>
    <property type="evidence" value="ECO:0007669"/>
    <property type="project" value="TreeGrafter"/>
</dbReference>
<feature type="signal peptide" evidence="9">
    <location>
        <begin position="1"/>
        <end position="22"/>
    </location>
</feature>
<keyword evidence="13" id="KW-1185">Reference proteome</keyword>
<dbReference type="InterPro" id="IPR011257">
    <property type="entry name" value="DNA_glycosylase"/>
</dbReference>
<dbReference type="Gene3D" id="1.10.340.30">
    <property type="entry name" value="Hypothetical protein, domain 2"/>
    <property type="match status" value="1"/>
</dbReference>
<evidence type="ECO:0000256" key="9">
    <source>
        <dbReference type="SAM" id="SignalP"/>
    </source>
</evidence>
<feature type="chain" id="PRO_5020827451" description="DNA-(apurinic or apyrimidinic site) lyase" evidence="9">
    <location>
        <begin position="23"/>
        <end position="295"/>
    </location>
</feature>
<dbReference type="GO" id="GO:0006285">
    <property type="term" value="P:base-excision repair, AP site formation"/>
    <property type="evidence" value="ECO:0007669"/>
    <property type="project" value="UniProtKB-ARBA"/>
</dbReference>
<dbReference type="Proteomes" id="UP000308730">
    <property type="component" value="Unassembled WGS sequence"/>
</dbReference>
<feature type="domain" description="HhH-GPD" evidence="10">
    <location>
        <begin position="147"/>
        <end position="257"/>
    </location>
</feature>